<dbReference type="EMBL" id="GBRH01246945">
    <property type="protein sequence ID" value="JAD50950.1"/>
    <property type="molecule type" value="Transcribed_RNA"/>
</dbReference>
<dbReference type="AlphaFoldDB" id="A0A0A9APT2"/>
<proteinExistence type="predicted"/>
<reference evidence="1" key="2">
    <citation type="journal article" date="2015" name="Data Brief">
        <title>Shoot transcriptome of the giant reed, Arundo donax.</title>
        <authorList>
            <person name="Barrero R.A."/>
            <person name="Guerrero F.D."/>
            <person name="Moolhuijzen P."/>
            <person name="Goolsby J.A."/>
            <person name="Tidwell J."/>
            <person name="Bellgard S.E."/>
            <person name="Bellgard M.I."/>
        </authorList>
    </citation>
    <scope>NUCLEOTIDE SEQUENCE</scope>
    <source>
        <tissue evidence="1">Shoot tissue taken approximately 20 cm above the soil surface</tissue>
    </source>
</reference>
<accession>A0A0A9APT2</accession>
<dbReference type="GO" id="GO:0051225">
    <property type="term" value="P:spindle assembly"/>
    <property type="evidence" value="ECO:0007669"/>
    <property type="project" value="TreeGrafter"/>
</dbReference>
<reference evidence="1" key="1">
    <citation type="submission" date="2014-09" db="EMBL/GenBank/DDBJ databases">
        <authorList>
            <person name="Magalhaes I.L.F."/>
            <person name="Oliveira U."/>
            <person name="Santos F.R."/>
            <person name="Vidigal T.H.D.A."/>
            <person name="Brescovit A.D."/>
            <person name="Santos A.J."/>
        </authorList>
    </citation>
    <scope>NUCLEOTIDE SEQUENCE</scope>
    <source>
        <tissue evidence="1">Shoot tissue taken approximately 20 cm above the soil surface</tissue>
    </source>
</reference>
<dbReference type="GO" id="GO:0005737">
    <property type="term" value="C:cytoplasm"/>
    <property type="evidence" value="ECO:0007669"/>
    <property type="project" value="TreeGrafter"/>
</dbReference>
<dbReference type="PANTHER" id="PTHR31807:SF22">
    <property type="entry name" value="OS07G0115600 PROTEIN"/>
    <property type="match status" value="1"/>
</dbReference>
<dbReference type="PANTHER" id="PTHR31807">
    <property type="entry name" value="AUGMIN FAMILY MEMBER"/>
    <property type="match status" value="1"/>
</dbReference>
<dbReference type="GO" id="GO:0005880">
    <property type="term" value="C:nuclear microtubule"/>
    <property type="evidence" value="ECO:0007669"/>
    <property type="project" value="TreeGrafter"/>
</dbReference>
<protein>
    <submittedName>
        <fullName evidence="1">Uncharacterized protein</fullName>
    </submittedName>
</protein>
<sequence>MQTIGNSTITQLTKLAQTNVLASQLSRVAMQERVQMAQCRELLSTLASMHVTYSSLQGQRIQLNQRRLRRFR</sequence>
<name>A0A0A9APT2_ARUDO</name>
<organism evidence="1">
    <name type="scientific">Arundo donax</name>
    <name type="common">Giant reed</name>
    <name type="synonym">Donax arundinaceus</name>
    <dbReference type="NCBI Taxonomy" id="35708"/>
    <lineage>
        <taxon>Eukaryota</taxon>
        <taxon>Viridiplantae</taxon>
        <taxon>Streptophyta</taxon>
        <taxon>Embryophyta</taxon>
        <taxon>Tracheophyta</taxon>
        <taxon>Spermatophyta</taxon>
        <taxon>Magnoliopsida</taxon>
        <taxon>Liliopsida</taxon>
        <taxon>Poales</taxon>
        <taxon>Poaceae</taxon>
        <taxon>PACMAD clade</taxon>
        <taxon>Arundinoideae</taxon>
        <taxon>Arundineae</taxon>
        <taxon>Arundo</taxon>
    </lineage>
</organism>
<evidence type="ECO:0000313" key="1">
    <source>
        <dbReference type="EMBL" id="JAD50950.1"/>
    </source>
</evidence>
<dbReference type="GO" id="GO:0008017">
    <property type="term" value="F:microtubule binding"/>
    <property type="evidence" value="ECO:0007669"/>
    <property type="project" value="TreeGrafter"/>
</dbReference>